<dbReference type="AlphaFoldDB" id="Q6BUR6"/>
<dbReference type="Proteomes" id="UP000000599">
    <property type="component" value="Chromosome C"/>
</dbReference>
<reference evidence="1 2" key="1">
    <citation type="journal article" date="2004" name="Nature">
        <title>Genome evolution in yeasts.</title>
        <authorList>
            <consortium name="Genolevures"/>
            <person name="Dujon B."/>
            <person name="Sherman D."/>
            <person name="Fischer G."/>
            <person name="Durrens P."/>
            <person name="Casaregola S."/>
            <person name="Lafontaine I."/>
            <person name="de Montigny J."/>
            <person name="Marck C."/>
            <person name="Neuveglise C."/>
            <person name="Talla E."/>
            <person name="Goffard N."/>
            <person name="Frangeul L."/>
            <person name="Aigle M."/>
            <person name="Anthouard V."/>
            <person name="Babour A."/>
            <person name="Barbe V."/>
            <person name="Barnay S."/>
            <person name="Blanchin S."/>
            <person name="Beckerich J.M."/>
            <person name="Beyne E."/>
            <person name="Bleykasten C."/>
            <person name="Boisrame A."/>
            <person name="Boyer J."/>
            <person name="Cattolico L."/>
            <person name="Confanioleri F."/>
            <person name="de Daruvar A."/>
            <person name="Despons L."/>
            <person name="Fabre E."/>
            <person name="Fairhead C."/>
            <person name="Ferry-Dumazet H."/>
            <person name="Groppi A."/>
            <person name="Hantraye F."/>
            <person name="Hennequin C."/>
            <person name="Jauniaux N."/>
            <person name="Joyet P."/>
            <person name="Kachouri R."/>
            <person name="Kerrest A."/>
            <person name="Koszul R."/>
            <person name="Lemaire M."/>
            <person name="Lesur I."/>
            <person name="Ma L."/>
            <person name="Muller H."/>
            <person name="Nicaud J.M."/>
            <person name="Nikolski M."/>
            <person name="Oztas S."/>
            <person name="Ozier-Kalogeropoulos O."/>
            <person name="Pellenz S."/>
            <person name="Potier S."/>
            <person name="Richard G.F."/>
            <person name="Straub M.L."/>
            <person name="Suleau A."/>
            <person name="Swennene D."/>
            <person name="Tekaia F."/>
            <person name="Wesolowski-Louvel M."/>
            <person name="Westhof E."/>
            <person name="Wirth B."/>
            <person name="Zeniou-Meyer M."/>
            <person name="Zivanovic I."/>
            <person name="Bolotin-Fukuhara M."/>
            <person name="Thierry A."/>
            <person name="Bouchier C."/>
            <person name="Caudron B."/>
            <person name="Scarpelli C."/>
            <person name="Gaillardin C."/>
            <person name="Weissenbach J."/>
            <person name="Wincker P."/>
            <person name="Souciet J.L."/>
        </authorList>
    </citation>
    <scope>NUCLEOTIDE SEQUENCE [LARGE SCALE GENOMIC DNA]</scope>
    <source>
        <strain evidence="2">ATCC 36239 / CBS 767 / BCRC 21394 / JCM 1990 / NBRC 0083 / IGC 2968</strain>
    </source>
</reference>
<dbReference type="KEGG" id="dha:DEHA2C08624g"/>
<protein>
    <submittedName>
        <fullName evidence="1">DEHA2C08624p</fullName>
    </submittedName>
</protein>
<keyword evidence="2" id="KW-1185">Reference proteome</keyword>
<dbReference type="VEuPathDB" id="FungiDB:DEHA2C08624g"/>
<accession>Q6BUR6</accession>
<evidence type="ECO:0000313" key="2">
    <source>
        <dbReference type="Proteomes" id="UP000000599"/>
    </source>
</evidence>
<dbReference type="GeneID" id="2900488"/>
<name>Q6BUR6_DEBHA</name>
<sequence>MYVSTHLLLFKAIDYVNTMRLDKLKKSAFIFLLDSTDNVRCKPSVRYYISQAIGKVPTKFVWKTDKENPLNYLQGSGYYLKCNTDYTETDVKT</sequence>
<dbReference type="RefSeq" id="XP_458053.1">
    <property type="nucleotide sequence ID" value="XM_458053.1"/>
</dbReference>
<gene>
    <name evidence="1" type="ordered locus">DEHA2C08624g</name>
</gene>
<dbReference type="InParanoid" id="Q6BUR6"/>
<dbReference type="EMBL" id="CR382135">
    <property type="protein sequence ID" value="CAG86120.1"/>
    <property type="molecule type" value="Genomic_DNA"/>
</dbReference>
<evidence type="ECO:0000313" key="1">
    <source>
        <dbReference type="EMBL" id="CAG86120.1"/>
    </source>
</evidence>
<dbReference type="HOGENOM" id="CLU_2399637_0_0_1"/>
<proteinExistence type="predicted"/>
<organism evidence="1 2">
    <name type="scientific">Debaryomyces hansenii (strain ATCC 36239 / CBS 767 / BCRC 21394 / JCM 1990 / NBRC 0083 / IGC 2968)</name>
    <name type="common">Yeast</name>
    <name type="synonym">Torulaspora hansenii</name>
    <dbReference type="NCBI Taxonomy" id="284592"/>
    <lineage>
        <taxon>Eukaryota</taxon>
        <taxon>Fungi</taxon>
        <taxon>Dikarya</taxon>
        <taxon>Ascomycota</taxon>
        <taxon>Saccharomycotina</taxon>
        <taxon>Pichiomycetes</taxon>
        <taxon>Debaryomycetaceae</taxon>
        <taxon>Debaryomyces</taxon>
    </lineage>
</organism>